<evidence type="ECO:0000256" key="3">
    <source>
        <dbReference type="ARBA" id="ARBA00022960"/>
    </source>
</evidence>
<keyword evidence="6" id="KW-0472">Membrane</keyword>
<sequence length="282" mass="31832">MQGLFDFLKKYSYWLLFILLEGGSLLLLFRFNLYQGSVWFTSANTVSGRVLEWESDFLSYIALGERNKDLMRKNLVLEQRVRALTELLDRAEHDSTYTEMRQSELLDGFGMVPAEVVSNSVNKHNNYLTINKGELEGVKPEMGVVCGTGIVGIVYLTSPHYAIVMPLLNSKSNISCCLRGTDYFGYLRWDGRHPLYASLGDIPRHARLKEGMTVETSGFSAVFPAGLFVGKVTKVENSEDGLSYKLQVNLSTDFARLRDVCVLTTPNRVEIDSLQQKIESEK</sequence>
<organism evidence="8">
    <name type="scientific">Paraprevotella clara</name>
    <dbReference type="NCBI Taxonomy" id="454154"/>
    <lineage>
        <taxon>Bacteria</taxon>
        <taxon>Pseudomonadati</taxon>
        <taxon>Bacteroidota</taxon>
        <taxon>Bacteroidia</taxon>
        <taxon>Bacteroidales</taxon>
        <taxon>Prevotellaceae</taxon>
        <taxon>Paraprevotella</taxon>
    </lineage>
</organism>
<keyword evidence="6" id="KW-0812">Transmembrane</keyword>
<dbReference type="RefSeq" id="WP_412442015.1">
    <property type="nucleotide sequence ID" value="NZ_CACRUT010000015.1"/>
</dbReference>
<comment type="similarity">
    <text evidence="1">Belongs to the MreC family.</text>
</comment>
<evidence type="ECO:0000256" key="1">
    <source>
        <dbReference type="ARBA" id="ARBA00009369"/>
    </source>
</evidence>
<keyword evidence="6" id="KW-1133">Transmembrane helix</keyword>
<dbReference type="InterPro" id="IPR007221">
    <property type="entry name" value="MreC"/>
</dbReference>
<evidence type="ECO:0000259" key="7">
    <source>
        <dbReference type="Pfam" id="PF04085"/>
    </source>
</evidence>
<dbReference type="Gene3D" id="2.40.10.340">
    <property type="entry name" value="Rod shape-determining protein MreC, domain 1"/>
    <property type="match status" value="1"/>
</dbReference>
<dbReference type="InterPro" id="IPR042175">
    <property type="entry name" value="Cell/Rod_MreC_2"/>
</dbReference>
<dbReference type="PANTHER" id="PTHR34138">
    <property type="entry name" value="CELL SHAPE-DETERMINING PROTEIN MREC"/>
    <property type="match status" value="1"/>
</dbReference>
<feature type="coiled-coil region" evidence="5">
    <location>
        <begin position="67"/>
        <end position="94"/>
    </location>
</feature>
<dbReference type="Gene3D" id="2.40.10.350">
    <property type="entry name" value="Rod shape-determining protein MreC, domain 2"/>
    <property type="match status" value="1"/>
</dbReference>
<protein>
    <recommendedName>
        <fullName evidence="2">Cell shape-determining protein MreC</fullName>
    </recommendedName>
    <alternativeName>
        <fullName evidence="4">Cell shape protein MreC</fullName>
    </alternativeName>
</protein>
<gene>
    <name evidence="8" type="primary">mreC</name>
    <name evidence="8" type="ORF">PCLFYP37_02515</name>
</gene>
<name>A0A6N3DY90_9BACT</name>
<proteinExistence type="inferred from homology"/>
<feature type="transmembrane region" description="Helical" evidence="6">
    <location>
        <begin position="12"/>
        <end position="29"/>
    </location>
</feature>
<evidence type="ECO:0000313" key="8">
    <source>
        <dbReference type="EMBL" id="VYU32388.1"/>
    </source>
</evidence>
<dbReference type="InterPro" id="IPR055342">
    <property type="entry name" value="MreC_beta-barrel_core"/>
</dbReference>
<dbReference type="GO" id="GO:0008360">
    <property type="term" value="P:regulation of cell shape"/>
    <property type="evidence" value="ECO:0007669"/>
    <property type="project" value="UniProtKB-KW"/>
</dbReference>
<dbReference type="NCBIfam" id="NF010532">
    <property type="entry name" value="PRK13922.9-3"/>
    <property type="match status" value="1"/>
</dbReference>
<keyword evidence="5" id="KW-0175">Coiled coil</keyword>
<dbReference type="AlphaFoldDB" id="A0A6N3DY90"/>
<dbReference type="Pfam" id="PF04085">
    <property type="entry name" value="MreC"/>
    <property type="match status" value="1"/>
</dbReference>
<dbReference type="InterPro" id="IPR042177">
    <property type="entry name" value="Cell/Rod_1"/>
</dbReference>
<dbReference type="GO" id="GO:0005886">
    <property type="term" value="C:plasma membrane"/>
    <property type="evidence" value="ECO:0007669"/>
    <property type="project" value="TreeGrafter"/>
</dbReference>
<keyword evidence="3" id="KW-0133">Cell shape</keyword>
<feature type="domain" description="Rod shape-determining protein MreC beta-barrel core" evidence="7">
    <location>
        <begin position="116"/>
        <end position="263"/>
    </location>
</feature>
<dbReference type="EMBL" id="CACRUT010000015">
    <property type="protein sequence ID" value="VYU32388.1"/>
    <property type="molecule type" value="Genomic_DNA"/>
</dbReference>
<dbReference type="PANTHER" id="PTHR34138:SF1">
    <property type="entry name" value="CELL SHAPE-DETERMINING PROTEIN MREC"/>
    <property type="match status" value="1"/>
</dbReference>
<evidence type="ECO:0000256" key="6">
    <source>
        <dbReference type="SAM" id="Phobius"/>
    </source>
</evidence>
<reference evidence="8" key="1">
    <citation type="submission" date="2019-11" db="EMBL/GenBank/DDBJ databases">
        <authorList>
            <person name="Feng L."/>
        </authorList>
    </citation>
    <scope>NUCLEOTIDE SEQUENCE</scope>
    <source>
        <strain evidence="8">PclaraLFYP37</strain>
    </source>
</reference>
<evidence type="ECO:0000256" key="4">
    <source>
        <dbReference type="ARBA" id="ARBA00032089"/>
    </source>
</evidence>
<accession>A0A6N3DY90</accession>
<evidence type="ECO:0000256" key="2">
    <source>
        <dbReference type="ARBA" id="ARBA00013855"/>
    </source>
</evidence>
<evidence type="ECO:0000256" key="5">
    <source>
        <dbReference type="SAM" id="Coils"/>
    </source>
</evidence>